<dbReference type="Gene3D" id="3.80.10.10">
    <property type="entry name" value="Ribonuclease Inhibitor"/>
    <property type="match status" value="1"/>
</dbReference>
<evidence type="ECO:0000313" key="1">
    <source>
        <dbReference type="EMBL" id="WAR29096.1"/>
    </source>
</evidence>
<dbReference type="Proteomes" id="UP001164746">
    <property type="component" value="Chromosome 16"/>
</dbReference>
<reference evidence="1" key="1">
    <citation type="submission" date="2022-11" db="EMBL/GenBank/DDBJ databases">
        <title>Centuries of genome instability and evolution in soft-shell clam transmissible cancer (bioRxiv).</title>
        <authorList>
            <person name="Hart S.F.M."/>
            <person name="Yonemitsu M.A."/>
            <person name="Giersch R.M."/>
            <person name="Beal B.F."/>
            <person name="Arriagada G."/>
            <person name="Davis B.W."/>
            <person name="Ostrander E.A."/>
            <person name="Goff S.P."/>
            <person name="Metzger M.J."/>
        </authorList>
    </citation>
    <scope>NUCLEOTIDE SEQUENCE</scope>
    <source>
        <strain evidence="1">MELC-2E11</strain>
        <tissue evidence="1">Siphon/mantle</tissue>
    </source>
</reference>
<dbReference type="InterPro" id="IPR032675">
    <property type="entry name" value="LRR_dom_sf"/>
</dbReference>
<accession>A0ABY7GD11</accession>
<evidence type="ECO:0000313" key="2">
    <source>
        <dbReference type="Proteomes" id="UP001164746"/>
    </source>
</evidence>
<gene>
    <name evidence="1" type="ORF">MAR_002664</name>
</gene>
<proteinExistence type="predicted"/>
<name>A0ABY7GD11_MYAAR</name>
<organism evidence="1 2">
    <name type="scientific">Mya arenaria</name>
    <name type="common">Soft-shell clam</name>
    <dbReference type="NCBI Taxonomy" id="6604"/>
    <lineage>
        <taxon>Eukaryota</taxon>
        <taxon>Metazoa</taxon>
        <taxon>Spiralia</taxon>
        <taxon>Lophotrochozoa</taxon>
        <taxon>Mollusca</taxon>
        <taxon>Bivalvia</taxon>
        <taxon>Autobranchia</taxon>
        <taxon>Heteroconchia</taxon>
        <taxon>Euheterodonta</taxon>
        <taxon>Imparidentia</taxon>
        <taxon>Neoheterodontei</taxon>
        <taxon>Myida</taxon>
        <taxon>Myoidea</taxon>
        <taxon>Myidae</taxon>
        <taxon>Mya</taxon>
    </lineage>
</organism>
<dbReference type="EMBL" id="CP111027">
    <property type="protein sequence ID" value="WAR29096.1"/>
    <property type="molecule type" value="Genomic_DNA"/>
</dbReference>
<protein>
    <recommendedName>
        <fullName evidence="3">Toll-like receptor 4</fullName>
    </recommendedName>
</protein>
<sequence length="220" mass="24857">MSCYSVMSVAVVIVSLNIYGDTNHASHFANSIDSNALDFENFTSLKYLHLEKLHYKDVIGLNLSNLRECDIDLYIKLDCWQESPTPQHLIDTFYHCDIDSFKQMKSLKLSYVEGLALLRQSPERNGHLDLRGLENLTELVLHNLAYSDVVNLQALGLHSLQFGFNEKQRAPLLMATLLTHGTFQTEIGLNEDKGNSIKELFNLCDNSISTVCVFGSTLIR</sequence>
<evidence type="ECO:0008006" key="3">
    <source>
        <dbReference type="Google" id="ProtNLM"/>
    </source>
</evidence>
<keyword evidence="2" id="KW-1185">Reference proteome</keyword>